<dbReference type="Proteomes" id="UP000187429">
    <property type="component" value="Unassembled WGS sequence"/>
</dbReference>
<accession>A0A1R1YIW4</accession>
<dbReference type="InterPro" id="IPR043502">
    <property type="entry name" value="DNA/RNA_pol_sf"/>
</dbReference>
<dbReference type="GO" id="GO:0003964">
    <property type="term" value="F:RNA-directed DNA polymerase activity"/>
    <property type="evidence" value="ECO:0007669"/>
    <property type="project" value="UniProtKB-KW"/>
</dbReference>
<keyword evidence="2" id="KW-0548">Nucleotidyltransferase</keyword>
<proteinExistence type="predicted"/>
<dbReference type="GO" id="GO:0004519">
    <property type="term" value="F:endonuclease activity"/>
    <property type="evidence" value="ECO:0007669"/>
    <property type="project" value="UniProtKB-KW"/>
</dbReference>
<dbReference type="PANTHER" id="PTHR37984">
    <property type="entry name" value="PROTEIN CBG26694"/>
    <property type="match status" value="1"/>
</dbReference>
<dbReference type="PANTHER" id="PTHR37984:SF5">
    <property type="entry name" value="PROTEIN NYNRIN-LIKE"/>
    <property type="match status" value="1"/>
</dbReference>
<keyword evidence="5" id="KW-0378">Hydrolase</keyword>
<dbReference type="AlphaFoldDB" id="A0A1R1YIW4"/>
<evidence type="ECO:0000256" key="3">
    <source>
        <dbReference type="ARBA" id="ARBA00022722"/>
    </source>
</evidence>
<evidence type="ECO:0000256" key="4">
    <source>
        <dbReference type="ARBA" id="ARBA00022759"/>
    </source>
</evidence>
<keyword evidence="3" id="KW-0540">Nuclease</keyword>
<dbReference type="SUPFAM" id="SSF56672">
    <property type="entry name" value="DNA/RNA polymerases"/>
    <property type="match status" value="1"/>
</dbReference>
<sequence>MCGFYRIWVPNFSSLAEPLYRLTKKTQPFIKGEPQENSFLGLKRALTSKTLLRPPDYQDLNRPLILTVDASPVGAGAVLQKCDKNGNRFVIRYESHTSNDRERRYAQIKRELYAVKMMVQKLKLYLYGVRFIVETDAKSVLGMLNQVDLPSDVAARWVAYLQMYDFDIVHIKGTSNPVADALSRHSSRDMDSNAIEVEPEVNNTNPGNVESKFTMQNSIRMVLEGRSAQINPRFRREVINKLKNYFFKDEYMYRRPRFGGMPLRVLKSTKSKMEVLKNAHGGGGGGN</sequence>
<dbReference type="Gene3D" id="3.30.70.270">
    <property type="match status" value="1"/>
</dbReference>
<keyword evidence="1" id="KW-0808">Transferase</keyword>
<protein>
    <submittedName>
        <fullName evidence="8">Retrovirus-related Pol polyprotein from transposon</fullName>
    </submittedName>
</protein>
<keyword evidence="9" id="KW-1185">Reference proteome</keyword>
<evidence type="ECO:0000256" key="2">
    <source>
        <dbReference type="ARBA" id="ARBA00022695"/>
    </source>
</evidence>
<feature type="domain" description="Reverse transcriptase RNase H-like" evidence="7">
    <location>
        <begin position="59"/>
        <end position="164"/>
    </location>
</feature>
<dbReference type="InterPro" id="IPR043128">
    <property type="entry name" value="Rev_trsase/Diguanyl_cyclase"/>
</dbReference>
<dbReference type="InterPro" id="IPR050951">
    <property type="entry name" value="Retrovirus_Pol_polyprotein"/>
</dbReference>
<evidence type="ECO:0000256" key="5">
    <source>
        <dbReference type="ARBA" id="ARBA00022801"/>
    </source>
</evidence>
<gene>
    <name evidence="8" type="ORF">AYI69_g3939</name>
</gene>
<reference evidence="9" key="1">
    <citation type="submission" date="2017-01" db="EMBL/GenBank/DDBJ databases">
        <authorList>
            <person name="Wang Y."/>
            <person name="White M."/>
            <person name="Kvist S."/>
            <person name="Moncalvo J.-M."/>
        </authorList>
    </citation>
    <scope>NUCLEOTIDE SEQUENCE [LARGE SCALE GENOMIC DNA]</scope>
    <source>
        <strain evidence="9">ID-206-W2</strain>
    </source>
</reference>
<dbReference type="EMBL" id="LSSM01001428">
    <property type="protein sequence ID" value="OMJ26656.1"/>
    <property type="molecule type" value="Genomic_DNA"/>
</dbReference>
<dbReference type="OrthoDB" id="3037028at2759"/>
<name>A0A1R1YIW4_9FUNG</name>
<keyword evidence="4" id="KW-0255">Endonuclease</keyword>
<organism evidence="8 9">
    <name type="scientific">Smittium culicis</name>
    <dbReference type="NCBI Taxonomy" id="133412"/>
    <lineage>
        <taxon>Eukaryota</taxon>
        <taxon>Fungi</taxon>
        <taxon>Fungi incertae sedis</taxon>
        <taxon>Zoopagomycota</taxon>
        <taxon>Kickxellomycotina</taxon>
        <taxon>Harpellomycetes</taxon>
        <taxon>Harpellales</taxon>
        <taxon>Legeriomycetaceae</taxon>
        <taxon>Smittium</taxon>
    </lineage>
</organism>
<evidence type="ECO:0000256" key="6">
    <source>
        <dbReference type="ARBA" id="ARBA00022918"/>
    </source>
</evidence>
<dbReference type="InterPro" id="IPR041373">
    <property type="entry name" value="RT_RNaseH"/>
</dbReference>
<evidence type="ECO:0000259" key="7">
    <source>
        <dbReference type="Pfam" id="PF17917"/>
    </source>
</evidence>
<dbReference type="FunFam" id="3.10.20.370:FF:000001">
    <property type="entry name" value="Retrovirus-related Pol polyprotein from transposon 17.6-like protein"/>
    <property type="match status" value="1"/>
</dbReference>
<dbReference type="CDD" id="cd09274">
    <property type="entry name" value="RNase_HI_RT_Ty3"/>
    <property type="match status" value="1"/>
</dbReference>
<comment type="caution">
    <text evidence="8">The sequence shown here is derived from an EMBL/GenBank/DDBJ whole genome shotgun (WGS) entry which is preliminary data.</text>
</comment>
<evidence type="ECO:0000256" key="1">
    <source>
        <dbReference type="ARBA" id="ARBA00022679"/>
    </source>
</evidence>
<keyword evidence="6" id="KW-0695">RNA-directed DNA polymerase</keyword>
<dbReference type="Pfam" id="PF17917">
    <property type="entry name" value="RT_RNaseH"/>
    <property type="match status" value="1"/>
</dbReference>
<dbReference type="GO" id="GO:0016787">
    <property type="term" value="F:hydrolase activity"/>
    <property type="evidence" value="ECO:0007669"/>
    <property type="project" value="UniProtKB-KW"/>
</dbReference>
<evidence type="ECO:0000313" key="8">
    <source>
        <dbReference type="EMBL" id="OMJ26656.1"/>
    </source>
</evidence>
<evidence type="ECO:0000313" key="9">
    <source>
        <dbReference type="Proteomes" id="UP000187429"/>
    </source>
</evidence>